<dbReference type="Proteomes" id="UP000031135">
    <property type="component" value="Chromosome"/>
</dbReference>
<organism evidence="4 5">
    <name type="scientific">Campylobacter subantarcticus LMG 24374</name>
    <dbReference type="NCBI Taxonomy" id="1388751"/>
    <lineage>
        <taxon>Bacteria</taxon>
        <taxon>Pseudomonadati</taxon>
        <taxon>Campylobacterota</taxon>
        <taxon>Epsilonproteobacteria</taxon>
        <taxon>Campylobacterales</taxon>
        <taxon>Campylobacteraceae</taxon>
        <taxon>Campylobacter</taxon>
    </lineage>
</organism>
<accession>A0A0A8H9B8</accession>
<dbReference type="GO" id="GO:0070025">
    <property type="term" value="F:carbon monoxide binding"/>
    <property type="evidence" value="ECO:0007669"/>
    <property type="project" value="TreeGrafter"/>
</dbReference>
<dbReference type="GO" id="GO:0005506">
    <property type="term" value="F:iron ion binding"/>
    <property type="evidence" value="ECO:0007669"/>
    <property type="project" value="TreeGrafter"/>
</dbReference>
<dbReference type="InterPro" id="IPR042244">
    <property type="entry name" value="HypD_2_sf"/>
</dbReference>
<dbReference type="NCBIfam" id="TIGR00075">
    <property type="entry name" value="hypD"/>
    <property type="match status" value="1"/>
</dbReference>
<dbReference type="Pfam" id="PF01924">
    <property type="entry name" value="HypD"/>
    <property type="match status" value="1"/>
</dbReference>
<dbReference type="Gene3D" id="6.10.20.100">
    <property type="match status" value="1"/>
</dbReference>
<dbReference type="AlphaFoldDB" id="A0A0A8H9B8"/>
<dbReference type="HOGENOM" id="CLU_048562_1_0_7"/>
<dbReference type="PIRSF" id="PIRSF005622">
    <property type="entry name" value="Hydrgn_mat_hypD"/>
    <property type="match status" value="1"/>
</dbReference>
<dbReference type="KEGG" id="csm:CSUB8521_0838"/>
<dbReference type="InterPro" id="IPR002780">
    <property type="entry name" value="Hyd_form_HypD"/>
</dbReference>
<dbReference type="PANTHER" id="PTHR30149:SF0">
    <property type="entry name" value="HYDROGENASE MATURATION FACTOR HYPD"/>
    <property type="match status" value="1"/>
</dbReference>
<dbReference type="EMBL" id="CP007772">
    <property type="protein sequence ID" value="AJC90681.1"/>
    <property type="molecule type" value="Genomic_DNA"/>
</dbReference>
<comment type="similarity">
    <text evidence="1">Belongs to the HypD family.</text>
</comment>
<proteinExistence type="inferred from homology"/>
<reference evidence="4 5" key="1">
    <citation type="journal article" date="2014" name="Genome Biol. Evol.">
        <title>Comparative Genomics of the Campylobacter lari Group.</title>
        <authorList>
            <person name="Miller W.G."/>
            <person name="Yee E."/>
            <person name="Chapman M.H."/>
            <person name="Smith T.P."/>
            <person name="Bono J.L."/>
            <person name="Huynh S."/>
            <person name="Parker C.T."/>
            <person name="Vandamme P."/>
            <person name="Luong K."/>
            <person name="Korlach J."/>
        </authorList>
    </citation>
    <scope>NUCLEOTIDE SEQUENCE [LARGE SCALE GENOMIC DNA]</scope>
    <source>
        <strain evidence="4 5">LMG 24374</strain>
    </source>
</reference>
<protein>
    <submittedName>
        <fullName evidence="4">Hydrogenase expression/formation protein HypD</fullName>
    </submittedName>
</protein>
<keyword evidence="2" id="KW-0479">Metal-binding</keyword>
<dbReference type="RefSeq" id="WP_039663707.1">
    <property type="nucleotide sequence ID" value="NZ_CP007772.1"/>
</dbReference>
<evidence type="ECO:0000256" key="2">
    <source>
        <dbReference type="ARBA" id="ARBA00022723"/>
    </source>
</evidence>
<evidence type="ECO:0000256" key="3">
    <source>
        <dbReference type="ARBA" id="ARBA00023004"/>
    </source>
</evidence>
<keyword evidence="3" id="KW-0408">Iron</keyword>
<dbReference type="GO" id="GO:0051539">
    <property type="term" value="F:4 iron, 4 sulfur cluster binding"/>
    <property type="evidence" value="ECO:0007669"/>
    <property type="project" value="TreeGrafter"/>
</dbReference>
<gene>
    <name evidence="4" type="primary">hypD</name>
    <name evidence="4" type="ORF">CSUB8521_0838</name>
</gene>
<sequence length="363" mass="40131">MDLINDFRDKERILALKELIASKITKSINIMEICGGHTHSIMKFGLPDLLPKEINFVHGPGCPVCVMPRERIDAALKLASMPNTIICVLGDMLKVPGSYESLIDLRAKGADIRALYTPLDVIDIALKNPEKNIIFFAIGFETTTPMSGVIIEKSIALNLKNLFFHINHVLVPPAVEAIMQDENVKIDAFLGPSHVSVITGSNIYEPIAKKYKTPIAVSGFEPVDIMLSVLNIVEQMNANTFEVYNEYHRVVSKEGNLKAKILVEKYFKPCDFEFRGLGVIVNGGLCLKDEFAHLDASKVFDCKVQSKDESKACICGQILRGLAKPYDCKVFAKACTPKNPIGSCMVSSEGACAAYYKYYQDKA</sequence>
<dbReference type="Gene3D" id="3.40.50.11750">
    <property type="entry name" value="HypD, alpha/beta domain 1"/>
    <property type="match status" value="2"/>
</dbReference>
<dbReference type="GO" id="GO:0051604">
    <property type="term" value="P:protein maturation"/>
    <property type="evidence" value="ECO:0007669"/>
    <property type="project" value="TreeGrafter"/>
</dbReference>
<name>A0A0A8H9B8_9BACT</name>
<evidence type="ECO:0000313" key="4">
    <source>
        <dbReference type="EMBL" id="AJC90681.1"/>
    </source>
</evidence>
<dbReference type="PANTHER" id="PTHR30149">
    <property type="entry name" value="HYDROGENASE PROTEIN ASSEMBLY PROTEIN HYPD"/>
    <property type="match status" value="1"/>
</dbReference>
<evidence type="ECO:0000256" key="1">
    <source>
        <dbReference type="ARBA" id="ARBA00007888"/>
    </source>
</evidence>
<evidence type="ECO:0000313" key="5">
    <source>
        <dbReference type="Proteomes" id="UP000031135"/>
    </source>
</evidence>
<dbReference type="OrthoDB" id="9770424at2"/>
<dbReference type="InterPro" id="IPR042243">
    <property type="entry name" value="HypD_1"/>
</dbReference>